<dbReference type="PANTHER" id="PTHR48106">
    <property type="entry name" value="QUINONE OXIDOREDUCTASE PIG3-RELATED"/>
    <property type="match status" value="1"/>
</dbReference>
<dbReference type="Gene3D" id="3.90.180.10">
    <property type="entry name" value="Medium-chain alcohol dehydrogenases, catalytic domain"/>
    <property type="match status" value="1"/>
</dbReference>
<dbReference type="SMART" id="SM00829">
    <property type="entry name" value="PKS_ER"/>
    <property type="match status" value="1"/>
</dbReference>
<keyword evidence="1" id="KW-0521">NADP</keyword>
<gene>
    <name evidence="4" type="ORF">Phou_064890</name>
</gene>
<dbReference type="Pfam" id="PF08240">
    <property type="entry name" value="ADH_N"/>
    <property type="match status" value="1"/>
</dbReference>
<keyword evidence="5" id="KW-1185">Reference proteome</keyword>
<evidence type="ECO:0000259" key="3">
    <source>
        <dbReference type="SMART" id="SM00829"/>
    </source>
</evidence>
<name>A0A6V8KJI5_9ACTN</name>
<dbReference type="GO" id="GO:0016651">
    <property type="term" value="F:oxidoreductase activity, acting on NAD(P)H"/>
    <property type="evidence" value="ECO:0007669"/>
    <property type="project" value="TreeGrafter"/>
</dbReference>
<proteinExistence type="predicted"/>
<feature type="domain" description="Enoyl reductase (ER)" evidence="3">
    <location>
        <begin position="8"/>
        <end position="303"/>
    </location>
</feature>
<dbReference type="InterPro" id="IPR011032">
    <property type="entry name" value="GroES-like_sf"/>
</dbReference>
<dbReference type="SUPFAM" id="SSF50129">
    <property type="entry name" value="GroES-like"/>
    <property type="match status" value="1"/>
</dbReference>
<dbReference type="GO" id="GO:0070402">
    <property type="term" value="F:NADPH binding"/>
    <property type="evidence" value="ECO:0007669"/>
    <property type="project" value="TreeGrafter"/>
</dbReference>
<dbReference type="RefSeq" id="WP_173062636.1">
    <property type="nucleotide sequence ID" value="NZ_BAABGO010000016.1"/>
</dbReference>
<dbReference type="EMBL" id="BLPF01000002">
    <property type="protein sequence ID" value="GFJ82309.1"/>
    <property type="molecule type" value="Genomic_DNA"/>
</dbReference>
<dbReference type="InterPro" id="IPR036291">
    <property type="entry name" value="NAD(P)-bd_dom_sf"/>
</dbReference>
<reference evidence="4 5" key="2">
    <citation type="submission" date="2020-03" db="EMBL/GenBank/DDBJ databases">
        <authorList>
            <person name="Ichikawa N."/>
            <person name="Kimura A."/>
            <person name="Kitahashi Y."/>
            <person name="Uohara A."/>
        </authorList>
    </citation>
    <scope>NUCLEOTIDE SEQUENCE [LARGE SCALE GENOMIC DNA]</scope>
    <source>
        <strain evidence="4 5">NBRC 108639</strain>
    </source>
</reference>
<dbReference type="SUPFAM" id="SSF51735">
    <property type="entry name" value="NAD(P)-binding Rossmann-fold domains"/>
    <property type="match status" value="1"/>
</dbReference>
<accession>A0A6V8KJI5</accession>
<evidence type="ECO:0000313" key="4">
    <source>
        <dbReference type="EMBL" id="GFJ82309.1"/>
    </source>
</evidence>
<dbReference type="Pfam" id="PF13602">
    <property type="entry name" value="ADH_zinc_N_2"/>
    <property type="match status" value="1"/>
</dbReference>
<keyword evidence="2" id="KW-0560">Oxidoreductase</keyword>
<comment type="caution">
    <text evidence="4">The sequence shown here is derived from an EMBL/GenBank/DDBJ whole genome shotgun (WGS) entry which is preliminary data.</text>
</comment>
<protein>
    <submittedName>
        <fullName evidence="4">Oxidoreductase</fullName>
    </submittedName>
</protein>
<dbReference type="InterPro" id="IPR013154">
    <property type="entry name" value="ADH-like_N"/>
</dbReference>
<sequence>MFALTTTAAAPHVTLTEVVDPVPQGGEALVRVRAVSLNRGEVLRLPDLPEGATTGWDLAGVVERPAADGSGPPAGTRVAGIVHSGAWAQLVAVPTDRLAPIPDGVTAARAAALPTAGLTALRSLEVAGLLLGKRVLVTGATGGVGRIAVQLAYASGAQVTALVRDAAAAGGTLRSLGAAAVVEALDSDFDFVLDCVGGATFAQAIEHLAKRGLVVNVGTLDGDGTVTFRAGRFDRSYGARIYTLNLPDELAAHASGSGDLGRLCALVAAGRLDPQVEREASWREPAAAIEALLHRRVGGKVVLHVD</sequence>
<dbReference type="PANTHER" id="PTHR48106:SF18">
    <property type="entry name" value="QUINONE OXIDOREDUCTASE PIG3"/>
    <property type="match status" value="1"/>
</dbReference>
<evidence type="ECO:0000313" key="5">
    <source>
        <dbReference type="Proteomes" id="UP000482800"/>
    </source>
</evidence>
<evidence type="ECO:0000256" key="2">
    <source>
        <dbReference type="ARBA" id="ARBA00023002"/>
    </source>
</evidence>
<organism evidence="4 5">
    <name type="scientific">Phytohabitans houttuyneae</name>
    <dbReference type="NCBI Taxonomy" id="1076126"/>
    <lineage>
        <taxon>Bacteria</taxon>
        <taxon>Bacillati</taxon>
        <taxon>Actinomycetota</taxon>
        <taxon>Actinomycetes</taxon>
        <taxon>Micromonosporales</taxon>
        <taxon>Micromonosporaceae</taxon>
    </lineage>
</organism>
<dbReference type="Gene3D" id="3.40.50.720">
    <property type="entry name" value="NAD(P)-binding Rossmann-like Domain"/>
    <property type="match status" value="1"/>
</dbReference>
<dbReference type="Proteomes" id="UP000482800">
    <property type="component" value="Unassembled WGS sequence"/>
</dbReference>
<reference evidence="4 5" key="1">
    <citation type="submission" date="2020-03" db="EMBL/GenBank/DDBJ databases">
        <title>Whole genome shotgun sequence of Phytohabitans houttuyneae NBRC 108639.</title>
        <authorList>
            <person name="Komaki H."/>
            <person name="Tamura T."/>
        </authorList>
    </citation>
    <scope>NUCLEOTIDE SEQUENCE [LARGE SCALE GENOMIC DNA]</scope>
    <source>
        <strain evidence="4 5">NBRC 108639</strain>
    </source>
</reference>
<dbReference type="InterPro" id="IPR020843">
    <property type="entry name" value="ER"/>
</dbReference>
<evidence type="ECO:0000256" key="1">
    <source>
        <dbReference type="ARBA" id="ARBA00022857"/>
    </source>
</evidence>
<dbReference type="AlphaFoldDB" id="A0A6V8KJI5"/>